<keyword evidence="3" id="KW-0677">Repeat</keyword>
<dbReference type="Pfam" id="PF13912">
    <property type="entry name" value="zf-C2H2_6"/>
    <property type="match status" value="1"/>
</dbReference>
<reference evidence="11" key="2">
    <citation type="submission" date="2025-05" db="UniProtKB">
        <authorList>
            <consortium name="EnsemblMetazoa"/>
        </authorList>
    </citation>
    <scope>IDENTIFICATION</scope>
    <source>
        <strain evidence="11">Foshan</strain>
    </source>
</reference>
<dbReference type="Pfam" id="PF00096">
    <property type="entry name" value="zf-C2H2"/>
    <property type="match status" value="4"/>
</dbReference>
<feature type="compositionally biased region" description="Basic and acidic residues" evidence="9">
    <location>
        <begin position="192"/>
        <end position="201"/>
    </location>
</feature>
<dbReference type="Gene3D" id="3.30.160.60">
    <property type="entry name" value="Classic Zinc Finger"/>
    <property type="match status" value="8"/>
</dbReference>
<feature type="domain" description="C2H2-type" evidence="10">
    <location>
        <begin position="321"/>
        <end position="349"/>
    </location>
</feature>
<feature type="domain" description="C2H2-type" evidence="10">
    <location>
        <begin position="350"/>
        <end position="377"/>
    </location>
</feature>
<dbReference type="EnsemblMetazoa" id="AALFPA23_014395.R20929">
    <property type="protein sequence ID" value="AALFPA23_014395.P20929"/>
    <property type="gene ID" value="AALFPA23_014395"/>
</dbReference>
<feature type="domain" description="C2H2-type" evidence="10">
    <location>
        <begin position="404"/>
        <end position="432"/>
    </location>
</feature>
<keyword evidence="4" id="KW-0862">Zinc</keyword>
<dbReference type="GeneID" id="109414607"/>
<dbReference type="PANTHER" id="PTHR24399:SF70">
    <property type="entry name" value="C2H2-TYPE DOMAIN-CONTAINING PROTEIN"/>
    <property type="match status" value="1"/>
</dbReference>
<evidence type="ECO:0000256" key="2">
    <source>
        <dbReference type="ARBA" id="ARBA00022723"/>
    </source>
</evidence>
<evidence type="ECO:0000256" key="7">
    <source>
        <dbReference type="ARBA" id="ARBA00023242"/>
    </source>
</evidence>
<dbReference type="PANTHER" id="PTHR24399">
    <property type="entry name" value="ZINC FINGER AND BTB DOMAIN-CONTAINING"/>
    <property type="match status" value="1"/>
</dbReference>
<keyword evidence="2" id="KW-0479">Metal-binding</keyword>
<proteinExistence type="predicted"/>
<organism evidence="11 12">
    <name type="scientific">Aedes albopictus</name>
    <name type="common">Asian tiger mosquito</name>
    <name type="synonym">Stegomyia albopicta</name>
    <dbReference type="NCBI Taxonomy" id="7160"/>
    <lineage>
        <taxon>Eukaryota</taxon>
        <taxon>Metazoa</taxon>
        <taxon>Ecdysozoa</taxon>
        <taxon>Arthropoda</taxon>
        <taxon>Hexapoda</taxon>
        <taxon>Insecta</taxon>
        <taxon>Pterygota</taxon>
        <taxon>Neoptera</taxon>
        <taxon>Endopterygota</taxon>
        <taxon>Diptera</taxon>
        <taxon>Nematocera</taxon>
        <taxon>Culicoidea</taxon>
        <taxon>Culicidae</taxon>
        <taxon>Culicinae</taxon>
        <taxon>Aedini</taxon>
        <taxon>Aedes</taxon>
        <taxon>Stegomyia</taxon>
    </lineage>
</organism>
<evidence type="ECO:0000256" key="1">
    <source>
        <dbReference type="ARBA" id="ARBA00004123"/>
    </source>
</evidence>
<keyword evidence="12" id="KW-1185">Reference proteome</keyword>
<evidence type="ECO:0000256" key="6">
    <source>
        <dbReference type="ARBA" id="ARBA00023163"/>
    </source>
</evidence>
<feature type="domain" description="C2H2-type" evidence="10">
    <location>
        <begin position="433"/>
        <end position="462"/>
    </location>
</feature>
<feature type="domain" description="C2H2-type" evidence="10">
    <location>
        <begin position="378"/>
        <end position="405"/>
    </location>
</feature>
<evidence type="ECO:0000256" key="4">
    <source>
        <dbReference type="ARBA" id="ARBA00022833"/>
    </source>
</evidence>
<sequence>MPCIVPTCAAKAGHMRPFPRQNELSERWIESIQKGCGMTLCLDYIELSEWDVCEKHFEMPQRGTSGQLEEPTQFSDINGKPMETASCRLCLVFFLRSDLVDTNGKVADLAIESTISELLEIDLQAEDASTLVCIGCLARLEVMARIRNDFLNSEIKWQHLMDIAEVTELKSEECTPKLQDYETCKMDIEEPRISEGLKEPDEQQEDEQSDEWPDDEENPDGKVAGTRGRKCYICPVVLEDKSDLEPHLQEVHDSEDMECKECSIIFSKLPVYNRHLARHDASERPFKCDYCAMRFNCPMNRNKHHKNVHNKGESKPTEPEFVCEVCEKPYISKDGLFYHLKTKHSIEERHTCGICQKYYRSKSTLETHMQVHTGGRVRKCSLCPQTFRTYSAFYAHSIMHTDRFECKECGKRYPAALQLRAHMESAHSDGQQFECAECPGKLFKTSVGLRTHMAYTHRKNKPFMCDFCSRSFKRKDLLDNHRRIHTGEKPFPCDNCPRRFGSRPTLHHHRKRCKAQALLATVEEAPGDLHSSDQLDVVPRPKKRRCVDGQYVCEFCQKRFLRKEYLANHRRSHTGERPFGCKHCIMRFSDRSGAYQHRKVCGNDQDAKE</sequence>
<dbReference type="SUPFAM" id="SSF57667">
    <property type="entry name" value="beta-beta-alpha zinc fingers"/>
    <property type="match status" value="5"/>
</dbReference>
<reference evidence="12" key="1">
    <citation type="journal article" date="2015" name="Proc. Natl. Acad. Sci. U.S.A.">
        <title>Genome sequence of the Asian Tiger mosquito, Aedes albopictus, reveals insights into its biology, genetics, and evolution.</title>
        <authorList>
            <person name="Chen X.G."/>
            <person name="Jiang X."/>
            <person name="Gu J."/>
            <person name="Xu M."/>
            <person name="Wu Y."/>
            <person name="Deng Y."/>
            <person name="Zhang C."/>
            <person name="Bonizzoni M."/>
            <person name="Dermauw W."/>
            <person name="Vontas J."/>
            <person name="Armbruster P."/>
            <person name="Huang X."/>
            <person name="Yang Y."/>
            <person name="Zhang H."/>
            <person name="He W."/>
            <person name="Peng H."/>
            <person name="Liu Y."/>
            <person name="Wu K."/>
            <person name="Chen J."/>
            <person name="Lirakis M."/>
            <person name="Topalis P."/>
            <person name="Van Leeuwen T."/>
            <person name="Hall A.B."/>
            <person name="Jiang X."/>
            <person name="Thorpe C."/>
            <person name="Mueller R.L."/>
            <person name="Sun C."/>
            <person name="Waterhouse R.M."/>
            <person name="Yan G."/>
            <person name="Tu Z.J."/>
            <person name="Fang X."/>
            <person name="James A.A."/>
        </authorList>
    </citation>
    <scope>NUCLEOTIDE SEQUENCE [LARGE SCALE GENOMIC DNA]</scope>
    <source>
        <strain evidence="12">Foshan</strain>
    </source>
</reference>
<dbReference type="InterPro" id="IPR012934">
    <property type="entry name" value="Znf_AD"/>
</dbReference>
<keyword evidence="5" id="KW-0805">Transcription regulation</keyword>
<evidence type="ECO:0000256" key="9">
    <source>
        <dbReference type="SAM" id="MobiDB-lite"/>
    </source>
</evidence>
<dbReference type="InterPro" id="IPR013087">
    <property type="entry name" value="Znf_C2H2_type"/>
</dbReference>
<dbReference type="SMART" id="SM00355">
    <property type="entry name" value="ZnF_C2H2"/>
    <property type="match status" value="11"/>
</dbReference>
<evidence type="ECO:0000256" key="3">
    <source>
        <dbReference type="ARBA" id="ARBA00022737"/>
    </source>
</evidence>
<protein>
    <recommendedName>
        <fullName evidence="10">C2H2-type domain-containing protein</fullName>
    </recommendedName>
</protein>
<feature type="domain" description="C2H2-type" evidence="10">
    <location>
        <begin position="463"/>
        <end position="490"/>
    </location>
</feature>
<feature type="domain" description="C2H2-type" evidence="10">
    <location>
        <begin position="551"/>
        <end position="578"/>
    </location>
</feature>
<evidence type="ECO:0000313" key="12">
    <source>
        <dbReference type="Proteomes" id="UP000069940"/>
    </source>
</evidence>
<evidence type="ECO:0000259" key="10">
    <source>
        <dbReference type="PROSITE" id="PS50157"/>
    </source>
</evidence>
<dbReference type="InterPro" id="IPR036236">
    <property type="entry name" value="Znf_C2H2_sf"/>
</dbReference>
<accession>A0ABM1Z2H9</accession>
<keyword evidence="6" id="KW-0804">Transcription</keyword>
<name>A0ABM1Z2H9_AEDAL</name>
<dbReference type="PROSITE" id="PS50157">
    <property type="entry name" value="ZINC_FINGER_C2H2_2"/>
    <property type="match status" value="8"/>
</dbReference>
<dbReference type="SMART" id="SM00868">
    <property type="entry name" value="zf-AD"/>
    <property type="match status" value="1"/>
</dbReference>
<dbReference type="PROSITE" id="PS00028">
    <property type="entry name" value="ZINC_FINGER_C2H2_1"/>
    <property type="match status" value="9"/>
</dbReference>
<evidence type="ECO:0000313" key="11">
    <source>
        <dbReference type="EnsemblMetazoa" id="AALFPA23_014395.P20929"/>
    </source>
</evidence>
<feature type="region of interest" description="Disordered" evidence="9">
    <location>
        <begin position="192"/>
        <end position="224"/>
    </location>
</feature>
<evidence type="ECO:0000256" key="5">
    <source>
        <dbReference type="ARBA" id="ARBA00023015"/>
    </source>
</evidence>
<keyword evidence="8" id="KW-0863">Zinc-finger</keyword>
<feature type="compositionally biased region" description="Acidic residues" evidence="9">
    <location>
        <begin position="202"/>
        <end position="218"/>
    </location>
</feature>
<keyword evidence="7" id="KW-0539">Nucleus</keyword>
<feature type="domain" description="C2H2-type" evidence="10">
    <location>
        <begin position="286"/>
        <end position="314"/>
    </location>
</feature>
<comment type="subcellular location">
    <subcellularLocation>
        <location evidence="1">Nucleus</location>
    </subcellularLocation>
</comment>
<dbReference type="RefSeq" id="XP_062706636.1">
    <property type="nucleotide sequence ID" value="XM_062850652.1"/>
</dbReference>
<dbReference type="Proteomes" id="UP000069940">
    <property type="component" value="Unassembled WGS sequence"/>
</dbReference>
<evidence type="ECO:0000256" key="8">
    <source>
        <dbReference type="PROSITE-ProRule" id="PRU00042"/>
    </source>
</evidence>